<accession>A0ABT8SMG2</accession>
<keyword evidence="6" id="KW-1185">Reference proteome</keyword>
<organism evidence="5 6">
    <name type="scientific">Peiella sedimenti</name>
    <dbReference type="NCBI Taxonomy" id="3061083"/>
    <lineage>
        <taxon>Bacteria</taxon>
        <taxon>Pseudomonadati</taxon>
        <taxon>Pseudomonadota</taxon>
        <taxon>Alphaproteobacteria</taxon>
        <taxon>Caulobacterales</taxon>
        <taxon>Caulobacteraceae</taxon>
        <taxon>Peiella</taxon>
    </lineage>
</organism>
<dbReference type="InterPro" id="IPR000792">
    <property type="entry name" value="Tscrpt_reg_LuxR_C"/>
</dbReference>
<reference evidence="5" key="1">
    <citation type="submission" date="2023-07" db="EMBL/GenBank/DDBJ databases">
        <title>Brevundimonas soil sp. nov., isolated from the soil of chemical plant.</title>
        <authorList>
            <person name="Wu N."/>
        </authorList>
    </citation>
    <scope>NUCLEOTIDE SEQUENCE</scope>
    <source>
        <strain evidence="5">XZ-24</strain>
    </source>
</reference>
<keyword evidence="1" id="KW-0805">Transcription regulation</keyword>
<proteinExistence type="predicted"/>
<dbReference type="EMBL" id="JAUKTR010000003">
    <property type="protein sequence ID" value="MDO1559674.1"/>
    <property type="molecule type" value="Genomic_DNA"/>
</dbReference>
<dbReference type="CDD" id="cd06170">
    <property type="entry name" value="LuxR_C_like"/>
    <property type="match status" value="1"/>
</dbReference>
<dbReference type="RefSeq" id="WP_302110096.1">
    <property type="nucleotide sequence ID" value="NZ_JAUKTR010000003.1"/>
</dbReference>
<dbReference type="Gene3D" id="1.10.10.10">
    <property type="entry name" value="Winged helix-like DNA-binding domain superfamily/Winged helix DNA-binding domain"/>
    <property type="match status" value="1"/>
</dbReference>
<dbReference type="Pfam" id="PF00196">
    <property type="entry name" value="GerE"/>
    <property type="match status" value="1"/>
</dbReference>
<sequence>MGTIAVRFRGEEPAPGRLTDHGVAAALAESVRQWETAFILCTPRELRLHWANSAARDLLDQGRQLALSGGRLACADRRWQRSLDELGAAASGTAIVLPPVGDCEALVLRGRTMRAPGEPVLLGVTAYSLSDTGRFLLPDLRNVYELTPAEMRVLRCLMDGLTADGLAQALSITIETARTHIRRIYAKMGVSSREQLICLASRYRVP</sequence>
<evidence type="ECO:0000259" key="4">
    <source>
        <dbReference type="PROSITE" id="PS50043"/>
    </source>
</evidence>
<feature type="domain" description="HTH luxR-type" evidence="4">
    <location>
        <begin position="139"/>
        <end position="204"/>
    </location>
</feature>
<keyword evidence="2" id="KW-0238">DNA-binding</keyword>
<dbReference type="PROSITE" id="PS50043">
    <property type="entry name" value="HTH_LUXR_2"/>
    <property type="match status" value="1"/>
</dbReference>
<dbReference type="PANTHER" id="PTHR43214">
    <property type="entry name" value="TWO-COMPONENT RESPONSE REGULATOR"/>
    <property type="match status" value="1"/>
</dbReference>
<dbReference type="InterPro" id="IPR039420">
    <property type="entry name" value="WalR-like"/>
</dbReference>
<dbReference type="Proteomes" id="UP001169063">
    <property type="component" value="Unassembled WGS sequence"/>
</dbReference>
<evidence type="ECO:0000256" key="3">
    <source>
        <dbReference type="ARBA" id="ARBA00023163"/>
    </source>
</evidence>
<evidence type="ECO:0000313" key="6">
    <source>
        <dbReference type="Proteomes" id="UP001169063"/>
    </source>
</evidence>
<dbReference type="InterPro" id="IPR036388">
    <property type="entry name" value="WH-like_DNA-bd_sf"/>
</dbReference>
<dbReference type="PRINTS" id="PR00038">
    <property type="entry name" value="HTHLUXR"/>
</dbReference>
<dbReference type="InterPro" id="IPR016032">
    <property type="entry name" value="Sig_transdc_resp-reg_C-effctor"/>
</dbReference>
<evidence type="ECO:0000256" key="1">
    <source>
        <dbReference type="ARBA" id="ARBA00023015"/>
    </source>
</evidence>
<dbReference type="SMART" id="SM00421">
    <property type="entry name" value="HTH_LUXR"/>
    <property type="match status" value="1"/>
</dbReference>
<evidence type="ECO:0000256" key="2">
    <source>
        <dbReference type="ARBA" id="ARBA00023125"/>
    </source>
</evidence>
<comment type="caution">
    <text evidence="5">The sequence shown here is derived from an EMBL/GenBank/DDBJ whole genome shotgun (WGS) entry which is preliminary data.</text>
</comment>
<name>A0ABT8SMG2_9CAUL</name>
<keyword evidence="3" id="KW-0804">Transcription</keyword>
<protein>
    <submittedName>
        <fullName evidence="5">Helix-turn-helix transcriptional regulator</fullName>
    </submittedName>
</protein>
<dbReference type="SUPFAM" id="SSF46894">
    <property type="entry name" value="C-terminal effector domain of the bipartite response regulators"/>
    <property type="match status" value="1"/>
</dbReference>
<evidence type="ECO:0000313" key="5">
    <source>
        <dbReference type="EMBL" id="MDO1559674.1"/>
    </source>
</evidence>
<gene>
    <name evidence="5" type="ORF">Q0812_09570</name>
</gene>
<dbReference type="PANTHER" id="PTHR43214:SF41">
    <property type="entry name" value="NITRATE_NITRITE RESPONSE REGULATOR PROTEIN NARP"/>
    <property type="match status" value="1"/>
</dbReference>